<gene>
    <name evidence="1" type="ORF">NDU88_006801</name>
</gene>
<name>A0AAV7MDA3_PLEWA</name>
<reference evidence="1" key="1">
    <citation type="journal article" date="2022" name="bioRxiv">
        <title>Sequencing and chromosome-scale assembly of the giantPleurodeles waltlgenome.</title>
        <authorList>
            <person name="Brown T."/>
            <person name="Elewa A."/>
            <person name="Iarovenko S."/>
            <person name="Subramanian E."/>
            <person name="Araus A.J."/>
            <person name="Petzold A."/>
            <person name="Susuki M."/>
            <person name="Suzuki K.-i.T."/>
            <person name="Hayashi T."/>
            <person name="Toyoda A."/>
            <person name="Oliveira C."/>
            <person name="Osipova E."/>
            <person name="Leigh N.D."/>
            <person name="Simon A."/>
            <person name="Yun M.H."/>
        </authorList>
    </citation>
    <scope>NUCLEOTIDE SEQUENCE</scope>
    <source>
        <strain evidence="1">20211129_DDA</strain>
        <tissue evidence="1">Liver</tissue>
    </source>
</reference>
<evidence type="ECO:0000313" key="1">
    <source>
        <dbReference type="EMBL" id="KAJ1101736.1"/>
    </source>
</evidence>
<organism evidence="1 2">
    <name type="scientific">Pleurodeles waltl</name>
    <name type="common">Iberian ribbed newt</name>
    <dbReference type="NCBI Taxonomy" id="8319"/>
    <lineage>
        <taxon>Eukaryota</taxon>
        <taxon>Metazoa</taxon>
        <taxon>Chordata</taxon>
        <taxon>Craniata</taxon>
        <taxon>Vertebrata</taxon>
        <taxon>Euteleostomi</taxon>
        <taxon>Amphibia</taxon>
        <taxon>Batrachia</taxon>
        <taxon>Caudata</taxon>
        <taxon>Salamandroidea</taxon>
        <taxon>Salamandridae</taxon>
        <taxon>Pleurodelinae</taxon>
        <taxon>Pleurodeles</taxon>
    </lineage>
</organism>
<proteinExistence type="predicted"/>
<comment type="caution">
    <text evidence="1">The sequence shown here is derived from an EMBL/GenBank/DDBJ whole genome shotgun (WGS) entry which is preliminary data.</text>
</comment>
<accession>A0AAV7MDA3</accession>
<sequence>MPRSHSTCACLLDNAEMLPSTLQHAYKAVCTQRHCTSPRQQKMLPPAFLYLLKTTRVRFSVTARLLGNKRRFLLRFCTY</sequence>
<evidence type="ECO:0000313" key="2">
    <source>
        <dbReference type="Proteomes" id="UP001066276"/>
    </source>
</evidence>
<protein>
    <submittedName>
        <fullName evidence="1">Uncharacterized protein</fullName>
    </submittedName>
</protein>
<dbReference type="AlphaFoldDB" id="A0AAV7MDA3"/>
<dbReference type="EMBL" id="JANPWB010000014">
    <property type="protein sequence ID" value="KAJ1101736.1"/>
    <property type="molecule type" value="Genomic_DNA"/>
</dbReference>
<keyword evidence="2" id="KW-1185">Reference proteome</keyword>
<dbReference type="Proteomes" id="UP001066276">
    <property type="component" value="Chromosome 10"/>
</dbReference>